<reference evidence="4 5" key="1">
    <citation type="submission" date="2024-02" db="EMBL/GenBank/DDBJ databases">
        <title>De novo assembly and annotation of 12 fungi associated with fruit tree decline syndrome in Ontario, Canada.</title>
        <authorList>
            <person name="Sulman M."/>
            <person name="Ellouze W."/>
            <person name="Ilyukhin E."/>
        </authorList>
    </citation>
    <scope>NUCLEOTIDE SEQUENCE [LARGE SCALE GENOMIC DNA]</scope>
    <source>
        <strain evidence="4 5">M169</strain>
    </source>
</reference>
<proteinExistence type="inferred from homology"/>
<feature type="signal peptide" evidence="3">
    <location>
        <begin position="1"/>
        <end position="18"/>
    </location>
</feature>
<dbReference type="InterPro" id="IPR008701">
    <property type="entry name" value="NPP1"/>
</dbReference>
<dbReference type="Proteomes" id="UP001430848">
    <property type="component" value="Unassembled WGS sequence"/>
</dbReference>
<protein>
    <recommendedName>
        <fullName evidence="6">NPP1-domain-containing protein</fullName>
    </recommendedName>
</protein>
<comment type="caution">
    <text evidence="4">The sequence shown here is derived from an EMBL/GenBank/DDBJ whole genome shotgun (WGS) entry which is preliminary data.</text>
</comment>
<keyword evidence="3" id="KW-0732">Signal</keyword>
<accession>A0ABR1P6B4</accession>
<keyword evidence="2" id="KW-0843">Virulence</keyword>
<keyword evidence="5" id="KW-1185">Reference proteome</keyword>
<evidence type="ECO:0008006" key="6">
    <source>
        <dbReference type="Google" id="ProtNLM"/>
    </source>
</evidence>
<sequence>MTLRPLLTAALAVTTALCKPTTLKSRAVIAHDAVVGFAEAVPDNSEGDLMLAYKPYLKVFNGCVPFPAVDADGNTSTGQVYARASVYEEYFAIMYSWYMPKDEPSDGIGHRHDWENAVVFLSENSSDATFVAMVVSEHGGYVSGTATFDGTQPYVGYISYWPVDHTLIFTTTEGGTQPLIAWEELTDAAREALDTTDFGDATASFKDSNFQSYLADAYSTAF</sequence>
<dbReference type="Pfam" id="PF05630">
    <property type="entry name" value="NPP1"/>
    <property type="match status" value="1"/>
</dbReference>
<evidence type="ECO:0000256" key="3">
    <source>
        <dbReference type="SAM" id="SignalP"/>
    </source>
</evidence>
<dbReference type="PANTHER" id="PTHR33657">
    <property type="entry name" value="DOMAIN PROTEIN, PUTATIVE (AFU_ORTHOLOGUE AFUA_5G00600)-RELATED"/>
    <property type="match status" value="1"/>
</dbReference>
<gene>
    <name evidence="4" type="ORF">SLS63_007170</name>
</gene>
<dbReference type="PIRSF" id="PIRSF029958">
    <property type="entry name" value="Necrosis-inducing_protein"/>
    <property type="match status" value="1"/>
</dbReference>
<evidence type="ECO:0000256" key="1">
    <source>
        <dbReference type="ARBA" id="ARBA00009520"/>
    </source>
</evidence>
<name>A0ABR1P6B4_DIAER</name>
<evidence type="ECO:0000313" key="5">
    <source>
        <dbReference type="Proteomes" id="UP001430848"/>
    </source>
</evidence>
<comment type="similarity">
    <text evidence="1">Belongs to the Necrosis inducing protein (NPP1) family.</text>
</comment>
<evidence type="ECO:0000256" key="2">
    <source>
        <dbReference type="ARBA" id="ARBA00023026"/>
    </source>
</evidence>
<dbReference type="EMBL" id="JAKNSF020000038">
    <property type="protein sequence ID" value="KAK7727347.1"/>
    <property type="molecule type" value="Genomic_DNA"/>
</dbReference>
<evidence type="ECO:0000313" key="4">
    <source>
        <dbReference type="EMBL" id="KAK7727347.1"/>
    </source>
</evidence>
<feature type="chain" id="PRO_5045359506" description="NPP1-domain-containing protein" evidence="3">
    <location>
        <begin position="19"/>
        <end position="222"/>
    </location>
</feature>
<dbReference type="PANTHER" id="PTHR33657:SF8">
    <property type="entry name" value="DOMAIN PROTEIN, PUTATIVE (AFU_ORTHOLOGUE AFUA_5G00600)-RELATED"/>
    <property type="match status" value="1"/>
</dbReference>
<organism evidence="4 5">
    <name type="scientific">Diaporthe eres</name>
    <name type="common">Phomopsis oblonga</name>
    <dbReference type="NCBI Taxonomy" id="83184"/>
    <lineage>
        <taxon>Eukaryota</taxon>
        <taxon>Fungi</taxon>
        <taxon>Dikarya</taxon>
        <taxon>Ascomycota</taxon>
        <taxon>Pezizomycotina</taxon>
        <taxon>Sordariomycetes</taxon>
        <taxon>Sordariomycetidae</taxon>
        <taxon>Diaporthales</taxon>
        <taxon>Diaporthaceae</taxon>
        <taxon>Diaporthe</taxon>
        <taxon>Diaporthe eres species complex</taxon>
    </lineage>
</organism>